<feature type="domain" description="HTH merR-type" evidence="5">
    <location>
        <begin position="19"/>
        <end position="88"/>
    </location>
</feature>
<dbReference type="Proteomes" id="UP001296967">
    <property type="component" value="Unassembled WGS sequence"/>
</dbReference>
<evidence type="ECO:0000256" key="4">
    <source>
        <dbReference type="ARBA" id="ARBA00023163"/>
    </source>
</evidence>
<dbReference type="Pfam" id="PF13411">
    <property type="entry name" value="MerR_1"/>
    <property type="match status" value="1"/>
</dbReference>
<keyword evidence="7" id="KW-1185">Reference proteome</keyword>
<reference evidence="6" key="1">
    <citation type="submission" date="2017-05" db="EMBL/GenBank/DDBJ databases">
        <authorList>
            <person name="Imhoff J.F."/>
            <person name="Rahn T."/>
            <person name="Kuenzel S."/>
            <person name="Neulinger S.C."/>
        </authorList>
    </citation>
    <scope>NUCLEOTIDE SEQUENCE</scope>
    <source>
        <strain evidence="6">DSM 4395</strain>
    </source>
</reference>
<dbReference type="PANTHER" id="PTHR30204">
    <property type="entry name" value="REDOX-CYCLING DRUG-SENSING TRANSCRIPTIONAL ACTIVATOR SOXR"/>
    <property type="match status" value="1"/>
</dbReference>
<dbReference type="GO" id="GO:0003677">
    <property type="term" value="F:DNA binding"/>
    <property type="evidence" value="ECO:0007669"/>
    <property type="project" value="UniProtKB-KW"/>
</dbReference>
<keyword evidence="3" id="KW-0238">DNA-binding</keyword>
<accession>A0AAJ0XGT1</accession>
<dbReference type="Gene3D" id="1.10.1660.10">
    <property type="match status" value="1"/>
</dbReference>
<dbReference type="SMART" id="SM00422">
    <property type="entry name" value="HTH_MERR"/>
    <property type="match status" value="1"/>
</dbReference>
<dbReference type="EMBL" id="NHSF01000072">
    <property type="protein sequence ID" value="MBK5931888.1"/>
    <property type="molecule type" value="Genomic_DNA"/>
</dbReference>
<evidence type="ECO:0000313" key="7">
    <source>
        <dbReference type="Proteomes" id="UP001296967"/>
    </source>
</evidence>
<dbReference type="PROSITE" id="PS50937">
    <property type="entry name" value="HTH_MERR_2"/>
    <property type="match status" value="1"/>
</dbReference>
<dbReference type="SUPFAM" id="SSF46955">
    <property type="entry name" value="Putative DNA-binding domain"/>
    <property type="match status" value="1"/>
</dbReference>
<protein>
    <submittedName>
        <fullName evidence="6">Helix-turn-helix-type transcriptional regulator</fullName>
    </submittedName>
</protein>
<evidence type="ECO:0000256" key="2">
    <source>
        <dbReference type="ARBA" id="ARBA00023015"/>
    </source>
</evidence>
<dbReference type="GO" id="GO:0003700">
    <property type="term" value="F:DNA-binding transcription factor activity"/>
    <property type="evidence" value="ECO:0007669"/>
    <property type="project" value="InterPro"/>
</dbReference>
<dbReference type="InterPro" id="IPR047057">
    <property type="entry name" value="MerR_fam"/>
</dbReference>
<name>A0AAJ0XGT1_HALSE</name>
<dbReference type="InterPro" id="IPR009061">
    <property type="entry name" value="DNA-bd_dom_put_sf"/>
</dbReference>
<dbReference type="CDD" id="cd01104">
    <property type="entry name" value="HTH_MlrA-CarA"/>
    <property type="match status" value="1"/>
</dbReference>
<sequence length="334" mass="36409">MYKEDVVLIDAEQPFNGQTYRIGAVARLTGIPPDTLRVWERRYAVVEPIRSEAGTRLYSAQDVGRLTLIKRLVDNGDAISHIAALNLAQLQERSRGLDLIPAADADRPPCRVAVLGPTLPTLLTRDEAYVATLGEGVELAGAFEDEHRFHAAIADLRVDLLVLERPTLQLDRIAQITDLFTASGATRGLVVYGFAARAAVERLESQRIVTKRAPVDVAELARWCAALHGSEKTPTPEAILDGVDLGSPIPRRLYDSATLARIATGSPTVRCECPHHLVQLVSSLVAFEQYSRECENRNTDDAALHAFLHAATARARATMEAALARVVEAEGIDI</sequence>
<dbReference type="AlphaFoldDB" id="A0AAJ0XGT1"/>
<dbReference type="InterPro" id="IPR000551">
    <property type="entry name" value="MerR-type_HTH_dom"/>
</dbReference>
<proteinExistence type="predicted"/>
<reference evidence="6" key="2">
    <citation type="journal article" date="2020" name="Microorganisms">
        <title>Osmotic Adaptation and Compatible Solute Biosynthesis of Phototrophic Bacteria as Revealed from Genome Analyses.</title>
        <authorList>
            <person name="Imhoff J.F."/>
            <person name="Rahn T."/>
            <person name="Kunzel S."/>
            <person name="Keller A."/>
            <person name="Neulinger S.C."/>
        </authorList>
    </citation>
    <scope>NUCLEOTIDE SEQUENCE</scope>
    <source>
        <strain evidence="6">DSM 4395</strain>
    </source>
</reference>
<keyword evidence="2" id="KW-0805">Transcription regulation</keyword>
<dbReference type="PANTHER" id="PTHR30204:SF69">
    <property type="entry name" value="MERR-FAMILY TRANSCRIPTIONAL REGULATOR"/>
    <property type="match status" value="1"/>
</dbReference>
<organism evidence="6 7">
    <name type="scientific">Halochromatium salexigens</name>
    <name type="common">Chromatium salexigens</name>
    <dbReference type="NCBI Taxonomy" id="49447"/>
    <lineage>
        <taxon>Bacteria</taxon>
        <taxon>Pseudomonadati</taxon>
        <taxon>Pseudomonadota</taxon>
        <taxon>Gammaproteobacteria</taxon>
        <taxon>Chromatiales</taxon>
        <taxon>Chromatiaceae</taxon>
        <taxon>Halochromatium</taxon>
    </lineage>
</organism>
<evidence type="ECO:0000313" key="6">
    <source>
        <dbReference type="EMBL" id="MBK5931888.1"/>
    </source>
</evidence>
<evidence type="ECO:0000259" key="5">
    <source>
        <dbReference type="PROSITE" id="PS50937"/>
    </source>
</evidence>
<keyword evidence="1" id="KW-0678">Repressor</keyword>
<keyword evidence="4" id="KW-0804">Transcription</keyword>
<comment type="caution">
    <text evidence="6">The sequence shown here is derived from an EMBL/GenBank/DDBJ whole genome shotgun (WGS) entry which is preliminary data.</text>
</comment>
<evidence type="ECO:0000256" key="3">
    <source>
        <dbReference type="ARBA" id="ARBA00023125"/>
    </source>
</evidence>
<evidence type="ECO:0000256" key="1">
    <source>
        <dbReference type="ARBA" id="ARBA00022491"/>
    </source>
</evidence>
<gene>
    <name evidence="6" type="ORF">CCR82_15460</name>
</gene>